<keyword evidence="9" id="KW-0413">Isomerase</keyword>
<dbReference type="InterPro" id="IPR011060">
    <property type="entry name" value="RibuloseP-bd_barrel"/>
</dbReference>
<keyword evidence="7" id="KW-0408">Iron</keyword>
<proteinExistence type="predicted"/>
<dbReference type="InterPro" id="IPR000056">
    <property type="entry name" value="Ribul_P_3_epim-like"/>
</dbReference>
<dbReference type="EMBL" id="CP023668">
    <property type="protein sequence ID" value="ATG97537.1"/>
    <property type="molecule type" value="Genomic_DNA"/>
</dbReference>
<dbReference type="OrthoDB" id="1645589at2"/>
<dbReference type="Proteomes" id="UP000232227">
    <property type="component" value="Chromosome"/>
</dbReference>
<reference evidence="11 12" key="1">
    <citation type="submission" date="2017-09" db="EMBL/GenBank/DDBJ databases">
        <title>SPAdes assembly of the Mesoplasma lactucae genome.</title>
        <authorList>
            <person name="Knight T.F."/>
            <person name="Rubinstein R."/>
            <person name="Citino T."/>
        </authorList>
    </citation>
    <scope>NUCLEOTIDE SEQUENCE [LARGE SCALE GENOMIC DNA]</scope>
    <source>
        <strain evidence="11 12">831-C4</strain>
    </source>
</reference>
<dbReference type="CDD" id="cd00429">
    <property type="entry name" value="RPE"/>
    <property type="match status" value="1"/>
</dbReference>
<evidence type="ECO:0000256" key="2">
    <source>
        <dbReference type="ARBA" id="ARBA00001947"/>
    </source>
</evidence>
<evidence type="ECO:0000313" key="12">
    <source>
        <dbReference type="Proteomes" id="UP000232227"/>
    </source>
</evidence>
<dbReference type="GO" id="GO:1901135">
    <property type="term" value="P:carbohydrate derivative metabolic process"/>
    <property type="evidence" value="ECO:0007669"/>
    <property type="project" value="UniProtKB-ARBA"/>
</dbReference>
<name>A0A291IS71_9MOLU</name>
<comment type="cofactor">
    <cofactor evidence="2">
        <name>Zn(2+)</name>
        <dbReference type="ChEBI" id="CHEBI:29105"/>
    </cofactor>
</comment>
<dbReference type="Gene3D" id="3.20.20.70">
    <property type="entry name" value="Aldolase class I"/>
    <property type="match status" value="1"/>
</dbReference>
<dbReference type="GO" id="GO:0006163">
    <property type="term" value="P:purine nucleotide metabolic process"/>
    <property type="evidence" value="ECO:0007669"/>
    <property type="project" value="UniProtKB-ARBA"/>
</dbReference>
<organism evidence="11 12">
    <name type="scientific">Mesoplasma lactucae ATCC 49193</name>
    <dbReference type="NCBI Taxonomy" id="81460"/>
    <lineage>
        <taxon>Bacteria</taxon>
        <taxon>Bacillati</taxon>
        <taxon>Mycoplasmatota</taxon>
        <taxon>Mollicutes</taxon>
        <taxon>Entomoplasmatales</taxon>
        <taxon>Entomoplasmataceae</taxon>
        <taxon>Mesoplasma</taxon>
    </lineage>
</organism>
<dbReference type="GO" id="GO:0046872">
    <property type="term" value="F:metal ion binding"/>
    <property type="evidence" value="ECO:0007669"/>
    <property type="project" value="UniProtKB-KW"/>
</dbReference>
<comment type="cofactor">
    <cofactor evidence="1">
        <name>Mn(2+)</name>
        <dbReference type="ChEBI" id="CHEBI:29035"/>
    </cofactor>
</comment>
<evidence type="ECO:0000256" key="6">
    <source>
        <dbReference type="ARBA" id="ARBA00022833"/>
    </source>
</evidence>
<protein>
    <submittedName>
        <fullName evidence="11">Ribulose-phosphate 3-epimerase</fullName>
    </submittedName>
</protein>
<sequence>MEKYILAPSILGANFIDLRKELDDTINAGTNWIHYDVMDNHFVPNLTFGPKVLADIKKAFPKLNVDIHFMVDIEGSMDEYFKPYLECKPKSMTMHIESLKKKRRIMDFITYCEINEVACMLAISPETKVVDLIPYLPHVDGVLVMTVRPGFGGQSFMPECVDKIKFLDGYKKDNNLEYIIEVDGGINAQTGAVCKLAGANMFVAGSYFYNAPANIKKEIVSDFTNEK</sequence>
<dbReference type="PANTHER" id="PTHR11749">
    <property type="entry name" value="RIBULOSE-5-PHOSPHATE-3-EPIMERASE"/>
    <property type="match status" value="1"/>
</dbReference>
<evidence type="ECO:0000256" key="8">
    <source>
        <dbReference type="ARBA" id="ARBA00023211"/>
    </source>
</evidence>
<dbReference type="GO" id="GO:0005975">
    <property type="term" value="P:carbohydrate metabolic process"/>
    <property type="evidence" value="ECO:0007669"/>
    <property type="project" value="InterPro"/>
</dbReference>
<evidence type="ECO:0000256" key="9">
    <source>
        <dbReference type="ARBA" id="ARBA00023235"/>
    </source>
</evidence>
<dbReference type="NCBIfam" id="NF004076">
    <property type="entry name" value="PRK05581.1-4"/>
    <property type="match status" value="1"/>
</dbReference>
<keyword evidence="6" id="KW-0862">Zinc</keyword>
<evidence type="ECO:0000256" key="7">
    <source>
        <dbReference type="ARBA" id="ARBA00023004"/>
    </source>
</evidence>
<keyword evidence="5" id="KW-0479">Metal-binding</keyword>
<keyword evidence="10" id="KW-0119">Carbohydrate metabolism</keyword>
<evidence type="ECO:0000256" key="4">
    <source>
        <dbReference type="ARBA" id="ARBA00011738"/>
    </source>
</evidence>
<evidence type="ECO:0000256" key="3">
    <source>
        <dbReference type="ARBA" id="ARBA00001954"/>
    </source>
</evidence>
<evidence type="ECO:0000256" key="5">
    <source>
        <dbReference type="ARBA" id="ARBA00022723"/>
    </source>
</evidence>
<dbReference type="GO" id="GO:0006091">
    <property type="term" value="P:generation of precursor metabolites and energy"/>
    <property type="evidence" value="ECO:0007669"/>
    <property type="project" value="UniProtKB-ARBA"/>
</dbReference>
<evidence type="ECO:0000313" key="11">
    <source>
        <dbReference type="EMBL" id="ATG97537.1"/>
    </source>
</evidence>
<dbReference type="GO" id="GO:0046496">
    <property type="term" value="P:nicotinamide nucleotide metabolic process"/>
    <property type="evidence" value="ECO:0007669"/>
    <property type="project" value="UniProtKB-ARBA"/>
</dbReference>
<dbReference type="RefSeq" id="WP_096862825.1">
    <property type="nucleotide sequence ID" value="NZ_CP023668.1"/>
</dbReference>
<comment type="subunit">
    <text evidence="4">Homodimer.</text>
</comment>
<keyword evidence="12" id="KW-1185">Reference proteome</keyword>
<gene>
    <name evidence="11" type="ORF">CP520_02100</name>
</gene>
<dbReference type="Pfam" id="PF00834">
    <property type="entry name" value="Ribul_P_3_epim"/>
    <property type="match status" value="1"/>
</dbReference>
<evidence type="ECO:0000256" key="10">
    <source>
        <dbReference type="ARBA" id="ARBA00023277"/>
    </source>
</evidence>
<dbReference type="AlphaFoldDB" id="A0A291IS71"/>
<evidence type="ECO:0000256" key="1">
    <source>
        <dbReference type="ARBA" id="ARBA00001936"/>
    </source>
</evidence>
<accession>A0A291IS71</accession>
<dbReference type="FunFam" id="3.20.20.70:FF:000191">
    <property type="entry name" value="ribulose-phosphate 3-epimerase isoform X2"/>
    <property type="match status" value="1"/>
</dbReference>
<dbReference type="GO" id="GO:0016857">
    <property type="term" value="F:racemase and epimerase activity, acting on carbohydrates and derivatives"/>
    <property type="evidence" value="ECO:0007669"/>
    <property type="project" value="InterPro"/>
</dbReference>
<dbReference type="PROSITE" id="PS01086">
    <property type="entry name" value="RIBUL_P_3_EPIMER_2"/>
    <property type="match status" value="1"/>
</dbReference>
<dbReference type="SUPFAM" id="SSF51366">
    <property type="entry name" value="Ribulose-phoshate binding barrel"/>
    <property type="match status" value="1"/>
</dbReference>
<comment type="cofactor">
    <cofactor evidence="3">
        <name>Fe(2+)</name>
        <dbReference type="ChEBI" id="CHEBI:29033"/>
    </cofactor>
</comment>
<keyword evidence="8" id="KW-0464">Manganese</keyword>
<dbReference type="InterPro" id="IPR013785">
    <property type="entry name" value="Aldolase_TIM"/>
</dbReference>
<dbReference type="KEGG" id="mlac:CP520_02100"/>
<dbReference type="PROSITE" id="PS01085">
    <property type="entry name" value="RIBUL_P_3_EPIMER_1"/>
    <property type="match status" value="1"/>
</dbReference>